<dbReference type="PROSITE" id="PS51257">
    <property type="entry name" value="PROKAR_LIPOPROTEIN"/>
    <property type="match status" value="1"/>
</dbReference>
<dbReference type="AlphaFoldDB" id="A0A9D5Q973"/>
<feature type="chain" id="PRO_5039248864" description="Outer membrane lipoprotein BamD-like domain-containing protein" evidence="1">
    <location>
        <begin position="30"/>
        <end position="297"/>
    </location>
</feature>
<dbReference type="SUPFAM" id="SSF48452">
    <property type="entry name" value="TPR-like"/>
    <property type="match status" value="1"/>
</dbReference>
<keyword evidence="1" id="KW-0732">Signal</keyword>
<organism evidence="2 3">
    <name type="scientific">candidate division KSB3 bacterium</name>
    <dbReference type="NCBI Taxonomy" id="2044937"/>
    <lineage>
        <taxon>Bacteria</taxon>
        <taxon>candidate division KSB3</taxon>
    </lineage>
</organism>
<dbReference type="InterPro" id="IPR011990">
    <property type="entry name" value="TPR-like_helical_dom_sf"/>
</dbReference>
<feature type="signal peptide" evidence="1">
    <location>
        <begin position="1"/>
        <end position="29"/>
    </location>
</feature>
<evidence type="ECO:0008006" key="4">
    <source>
        <dbReference type="Google" id="ProtNLM"/>
    </source>
</evidence>
<dbReference type="Gene3D" id="1.25.40.10">
    <property type="entry name" value="Tetratricopeptide repeat domain"/>
    <property type="match status" value="1"/>
</dbReference>
<dbReference type="EMBL" id="WJJP01000762">
    <property type="protein sequence ID" value="MBD3327586.1"/>
    <property type="molecule type" value="Genomic_DNA"/>
</dbReference>
<protein>
    <recommendedName>
        <fullName evidence="4">Outer membrane lipoprotein BamD-like domain-containing protein</fullName>
    </recommendedName>
</protein>
<accession>A0A9D5Q973</accession>
<evidence type="ECO:0000313" key="2">
    <source>
        <dbReference type="EMBL" id="MBD3327586.1"/>
    </source>
</evidence>
<reference evidence="2" key="1">
    <citation type="submission" date="2019-11" db="EMBL/GenBank/DDBJ databases">
        <title>Microbial mats filling the niche in hypersaline microbial mats.</title>
        <authorList>
            <person name="Wong H.L."/>
            <person name="Macleod F.I."/>
            <person name="White R.A. III"/>
            <person name="Burns B.P."/>
        </authorList>
    </citation>
    <scope>NUCLEOTIDE SEQUENCE</scope>
    <source>
        <strain evidence="2">Rbin_158</strain>
    </source>
</reference>
<comment type="caution">
    <text evidence="2">The sequence shown here is derived from an EMBL/GenBank/DDBJ whole genome shotgun (WGS) entry which is preliminary data.</text>
</comment>
<proteinExistence type="predicted"/>
<evidence type="ECO:0000313" key="3">
    <source>
        <dbReference type="Proteomes" id="UP000649604"/>
    </source>
</evidence>
<name>A0A9D5Q973_9BACT</name>
<dbReference type="Proteomes" id="UP000649604">
    <property type="component" value="Unassembled WGS sequence"/>
</dbReference>
<evidence type="ECO:0000256" key="1">
    <source>
        <dbReference type="SAM" id="SignalP"/>
    </source>
</evidence>
<gene>
    <name evidence="2" type="ORF">GF339_23585</name>
</gene>
<sequence>MMQTRRRVLALGVLIILMAGCAASHLNQAKQQYELAQLADNPLPYYKAALEELDDVLAREENQWQAYALKGLIYRQLEDYEQATQHLEIAKQGTFGGQQQWVPVVINLTYGDIFHAQATEAIRSGEWERARDYQNTAIEFFENVISTSFSNFDTEVAAGDELGLSMQELYLTAQARWAAAKYQMAVIGGRIDSKARQSELIREATARLSSLVSTYPDATSLRYYLADGYRKQALTIRRTDPAESERLQEQAMAQLRVCAELGLSRELRNPAAQLFSTLSKGTEPEIEQKILGTIPSR</sequence>